<organism evidence="2 3">
    <name type="scientific">Skermanella aerolata</name>
    <dbReference type="NCBI Taxonomy" id="393310"/>
    <lineage>
        <taxon>Bacteria</taxon>
        <taxon>Pseudomonadati</taxon>
        <taxon>Pseudomonadota</taxon>
        <taxon>Alphaproteobacteria</taxon>
        <taxon>Rhodospirillales</taxon>
        <taxon>Azospirillaceae</taxon>
        <taxon>Skermanella</taxon>
    </lineage>
</organism>
<evidence type="ECO:0000259" key="1">
    <source>
        <dbReference type="Pfam" id="PF16998"/>
    </source>
</evidence>
<dbReference type="InterPro" id="IPR016364">
    <property type="entry name" value="Surface_antigen_Rickettsia"/>
</dbReference>
<comment type="caution">
    <text evidence="2">The sequence shown here is derived from an EMBL/GenBank/DDBJ whole genome shotgun (WGS) entry which is preliminary data.</text>
</comment>
<dbReference type="Proteomes" id="UP000321523">
    <property type="component" value="Unassembled WGS sequence"/>
</dbReference>
<keyword evidence="3" id="KW-1185">Reference proteome</keyword>
<protein>
    <submittedName>
        <fullName evidence="2">17 kDa surface antigen</fullName>
    </submittedName>
</protein>
<dbReference type="AlphaFoldDB" id="A0A512DIR6"/>
<gene>
    <name evidence="2" type="primary">omp_1</name>
    <name evidence="2" type="ORF">SAE02_04730</name>
</gene>
<dbReference type="EMBL" id="BJYZ01000002">
    <property type="protein sequence ID" value="GEO36325.1"/>
    <property type="molecule type" value="Genomic_DNA"/>
</dbReference>
<dbReference type="Pfam" id="PF16998">
    <property type="entry name" value="17kDa_Anti_2"/>
    <property type="match status" value="1"/>
</dbReference>
<evidence type="ECO:0000313" key="2">
    <source>
        <dbReference type="EMBL" id="GEO36325.1"/>
    </source>
</evidence>
<dbReference type="OrthoDB" id="5402098at2"/>
<name>A0A512DIR6_9PROT</name>
<dbReference type="PROSITE" id="PS51257">
    <property type="entry name" value="PROKAR_LIPOPROTEIN"/>
    <property type="match status" value="1"/>
</dbReference>
<evidence type="ECO:0000313" key="3">
    <source>
        <dbReference type="Proteomes" id="UP000321523"/>
    </source>
</evidence>
<proteinExistence type="predicted"/>
<dbReference type="PIRSF" id="PIRSF002721">
    <property type="entry name" value="Surface_antigen_Rickettsia"/>
    <property type="match status" value="1"/>
</dbReference>
<accession>A0A512DIR6</accession>
<dbReference type="RefSeq" id="WP_044425538.1">
    <property type="nucleotide sequence ID" value="NZ_BJYZ01000002.1"/>
</dbReference>
<sequence>MVKKFAPALLALTLVAGCTTDGIGPKQGFGTLGGAAAGGLLGSQIGGGTGKLVAVGAGTILGALLGSEIGSSLDRADQAYAGRAVQQAYAAPIGQKIVWNNPESGNSGVIVPIREGRQSNTNAYCREYQQTVTVGGRTQQAFGQACQQPDGSWKIVQ</sequence>
<dbReference type="InterPro" id="IPR032635">
    <property type="entry name" value="Anti_2"/>
</dbReference>
<reference evidence="2 3" key="1">
    <citation type="submission" date="2019-07" db="EMBL/GenBank/DDBJ databases">
        <title>Whole genome shotgun sequence of Skermanella aerolata NBRC 106429.</title>
        <authorList>
            <person name="Hosoyama A."/>
            <person name="Uohara A."/>
            <person name="Ohji S."/>
            <person name="Ichikawa N."/>
        </authorList>
    </citation>
    <scope>NUCLEOTIDE SEQUENCE [LARGE SCALE GENOMIC DNA]</scope>
    <source>
        <strain evidence="2 3">NBRC 106429</strain>
    </source>
</reference>
<feature type="domain" description="Surface antigen" evidence="1">
    <location>
        <begin position="70"/>
        <end position="156"/>
    </location>
</feature>